<dbReference type="OrthoDB" id="6412674at2759"/>
<comment type="caution">
    <text evidence="3">The sequence shown here is derived from an EMBL/GenBank/DDBJ whole genome shotgun (WGS) entry which is preliminary data.</text>
</comment>
<dbReference type="InterPro" id="IPR045860">
    <property type="entry name" value="Snake_toxin-like_sf"/>
</dbReference>
<dbReference type="Gene3D" id="2.10.60.10">
    <property type="entry name" value="CD59"/>
    <property type="match status" value="1"/>
</dbReference>
<evidence type="ECO:0000256" key="1">
    <source>
        <dbReference type="SAM" id="SignalP"/>
    </source>
</evidence>
<gene>
    <name evidence="3" type="primary">AVEN_175531_1</name>
    <name evidence="3" type="ORF">TNCT_513221</name>
</gene>
<organism evidence="3 4">
    <name type="scientific">Trichonephila clavata</name>
    <name type="common">Joro spider</name>
    <name type="synonym">Nephila clavata</name>
    <dbReference type="NCBI Taxonomy" id="2740835"/>
    <lineage>
        <taxon>Eukaryota</taxon>
        <taxon>Metazoa</taxon>
        <taxon>Ecdysozoa</taxon>
        <taxon>Arthropoda</taxon>
        <taxon>Chelicerata</taxon>
        <taxon>Arachnida</taxon>
        <taxon>Araneae</taxon>
        <taxon>Araneomorphae</taxon>
        <taxon>Entelegynae</taxon>
        <taxon>Araneoidea</taxon>
        <taxon>Nephilidae</taxon>
        <taxon>Trichonephila</taxon>
    </lineage>
</organism>
<feature type="signal peptide" evidence="1">
    <location>
        <begin position="1"/>
        <end position="20"/>
    </location>
</feature>
<reference evidence="3" key="1">
    <citation type="submission" date="2020-07" db="EMBL/GenBank/DDBJ databases">
        <title>Multicomponent nature underlies the extraordinary mechanical properties of spider dragline silk.</title>
        <authorList>
            <person name="Kono N."/>
            <person name="Nakamura H."/>
            <person name="Mori M."/>
            <person name="Yoshida Y."/>
            <person name="Ohtoshi R."/>
            <person name="Malay A.D."/>
            <person name="Moran D.A.P."/>
            <person name="Tomita M."/>
            <person name="Numata K."/>
            <person name="Arakawa K."/>
        </authorList>
    </citation>
    <scope>NUCLEOTIDE SEQUENCE</scope>
</reference>
<keyword evidence="4" id="KW-1185">Reference proteome</keyword>
<proteinExistence type="predicted"/>
<evidence type="ECO:0000313" key="3">
    <source>
        <dbReference type="EMBL" id="GFQ81066.1"/>
    </source>
</evidence>
<dbReference type="EMBL" id="BMAO01022309">
    <property type="protein sequence ID" value="GFQ81066.1"/>
    <property type="molecule type" value="Genomic_DNA"/>
</dbReference>
<sequence length="132" mass="14748">MCLTLILTFLSVAPLLLVQGRMITCSCTTVHCREEGTRTCSTTGLCFSQYLDRRDGSDPLVRGCISGRTHLLCENRRPAVDQHRTGQPSCAATRTCATPKSSQQFPQPLHRSMNLVQILQKFHQKMAVLKDQ</sequence>
<dbReference type="Proteomes" id="UP000887116">
    <property type="component" value="Unassembled WGS sequence"/>
</dbReference>
<feature type="chain" id="PRO_5036466264" description="BMP and activin membrane-bound inhibitor N-terminal domain-containing protein" evidence="1">
    <location>
        <begin position="21"/>
        <end position="132"/>
    </location>
</feature>
<evidence type="ECO:0000313" key="4">
    <source>
        <dbReference type="Proteomes" id="UP000887116"/>
    </source>
</evidence>
<name>A0A8X6KQX4_TRICU</name>
<keyword evidence="1" id="KW-0732">Signal</keyword>
<dbReference type="AlphaFoldDB" id="A0A8X6KQX4"/>
<dbReference type="Pfam" id="PF06211">
    <property type="entry name" value="BAMBI"/>
    <property type="match status" value="1"/>
</dbReference>
<feature type="domain" description="BMP and activin membrane-bound inhibitor N-terminal" evidence="2">
    <location>
        <begin position="12"/>
        <end position="91"/>
    </location>
</feature>
<dbReference type="InterPro" id="IPR045807">
    <property type="entry name" value="BAMBI_N"/>
</dbReference>
<protein>
    <recommendedName>
        <fullName evidence="2">BMP and activin membrane-bound inhibitor N-terminal domain-containing protein</fullName>
    </recommendedName>
</protein>
<evidence type="ECO:0000259" key="2">
    <source>
        <dbReference type="Pfam" id="PF06211"/>
    </source>
</evidence>
<accession>A0A8X6KQX4</accession>